<organism evidence="3 4">
    <name type="scientific">Phytohabitans kaempferiae</name>
    <dbReference type="NCBI Taxonomy" id="1620943"/>
    <lineage>
        <taxon>Bacteria</taxon>
        <taxon>Bacillati</taxon>
        <taxon>Actinomycetota</taxon>
        <taxon>Actinomycetes</taxon>
        <taxon>Micromonosporales</taxon>
        <taxon>Micromonosporaceae</taxon>
    </lineage>
</organism>
<dbReference type="InterPro" id="IPR025161">
    <property type="entry name" value="IS402-like_dom"/>
</dbReference>
<dbReference type="Proteomes" id="UP001589867">
    <property type="component" value="Unassembled WGS sequence"/>
</dbReference>
<reference evidence="3 4" key="1">
    <citation type="submission" date="2024-09" db="EMBL/GenBank/DDBJ databases">
        <authorList>
            <person name="Sun Q."/>
            <person name="Mori K."/>
        </authorList>
    </citation>
    <scope>NUCLEOTIDE SEQUENCE [LARGE SCALE GENOMIC DNA]</scope>
    <source>
        <strain evidence="3 4">TBRC 3947</strain>
    </source>
</reference>
<proteinExistence type="predicted"/>
<feature type="region of interest" description="Disordered" evidence="1">
    <location>
        <begin position="89"/>
        <end position="135"/>
    </location>
</feature>
<dbReference type="Pfam" id="PF13340">
    <property type="entry name" value="DUF4096"/>
    <property type="match status" value="1"/>
</dbReference>
<sequence length="135" mass="14798">MIRAWAPDDFWRMAQPLIPPQPVRPQDGGKRRADDRAMLAAIVYLVQAGCCWRKLPAQMFGIRRSPRIAGSRSGPRTASGNGYISSSCTGSAWSARSTGPGPWSTRSRSVRRKGGPHGAKPGRPRQTRQQDLCVV</sequence>
<evidence type="ECO:0000313" key="4">
    <source>
        <dbReference type="Proteomes" id="UP001589867"/>
    </source>
</evidence>
<comment type="caution">
    <text evidence="3">The sequence shown here is derived from an EMBL/GenBank/DDBJ whole genome shotgun (WGS) entry which is preliminary data.</text>
</comment>
<protein>
    <submittedName>
        <fullName evidence="3">Transposase</fullName>
    </submittedName>
</protein>
<gene>
    <name evidence="3" type="ORF">ACFFIA_22425</name>
</gene>
<evidence type="ECO:0000313" key="3">
    <source>
        <dbReference type="EMBL" id="MFC0530423.1"/>
    </source>
</evidence>
<evidence type="ECO:0000256" key="1">
    <source>
        <dbReference type="SAM" id="MobiDB-lite"/>
    </source>
</evidence>
<name>A0ABV6M6Y0_9ACTN</name>
<feature type="compositionally biased region" description="Polar residues" evidence="1">
    <location>
        <begin position="74"/>
        <end position="83"/>
    </location>
</feature>
<keyword evidence="4" id="KW-1185">Reference proteome</keyword>
<evidence type="ECO:0000259" key="2">
    <source>
        <dbReference type="Pfam" id="PF13340"/>
    </source>
</evidence>
<accession>A0ABV6M6Y0</accession>
<feature type="compositionally biased region" description="Basic residues" evidence="1">
    <location>
        <begin position="108"/>
        <end position="126"/>
    </location>
</feature>
<feature type="domain" description="Insertion element IS402-like" evidence="2">
    <location>
        <begin position="8"/>
        <end position="61"/>
    </location>
</feature>
<feature type="region of interest" description="Disordered" evidence="1">
    <location>
        <begin position="64"/>
        <end position="83"/>
    </location>
</feature>
<dbReference type="EMBL" id="JBHLUH010000046">
    <property type="protein sequence ID" value="MFC0530423.1"/>
    <property type="molecule type" value="Genomic_DNA"/>
</dbReference>
<dbReference type="RefSeq" id="WP_377253612.1">
    <property type="nucleotide sequence ID" value="NZ_JBHLUH010000046.1"/>
</dbReference>